<feature type="transmembrane region" description="Helical" evidence="8">
    <location>
        <begin position="64"/>
        <end position="85"/>
    </location>
</feature>
<evidence type="ECO:0000256" key="4">
    <source>
        <dbReference type="ARBA" id="ARBA00022692"/>
    </source>
</evidence>
<sequence>MENGSKIEQGSKLETQGIDYIPEAERNSNPWNVFFVLCGTPLSFGVMVLGSLPIIFGLGWWDSVLAITVGTLLGSLLIAPMGLLGQKTGTNGPVSSGAHFGVRGKSIGAILTVFTSLGFFSLTIWTGAQTLIYGGHKLFGLPEGDGVLTIGALLIGIFISVVATFGHSFVVMIEKIGVIVIGVILLLSFIVFLPQFDASLKGGEYLLGGYWPTWFLAVTVAISIPVSCSTYINDYTRYISNKTSARSVVLGTFGGMFIGCWLCMIAAAYLTTMLTSLETPFVQGIIEIAPSWLIWGFILIGIFGSLTQGCFALYGAGLGLETLGFGGNRIISTISFSIIGFLLVLLIIFVYDITNLINAFVVALTVGISPWLTINLVGLSLFKAQYSPLELHQNKESRYWYSNGFNKPAITSWIVAVIIGLLFTATSFFSGPFVNLVGGVDVSFVSSAVVGAALYYLLVKKTISKENKTGEAEQTVGEII</sequence>
<evidence type="ECO:0000256" key="5">
    <source>
        <dbReference type="ARBA" id="ARBA00022989"/>
    </source>
</evidence>
<gene>
    <name evidence="9" type="ORF">ELQ35_07280</name>
</gene>
<dbReference type="Proteomes" id="UP000267430">
    <property type="component" value="Unassembled WGS sequence"/>
</dbReference>
<dbReference type="GO" id="GO:0005886">
    <property type="term" value="C:plasma membrane"/>
    <property type="evidence" value="ECO:0007669"/>
    <property type="project" value="TreeGrafter"/>
</dbReference>
<dbReference type="OrthoDB" id="9809167at2"/>
<reference evidence="9 10" key="1">
    <citation type="submission" date="2018-12" db="EMBL/GenBank/DDBJ databases">
        <title>Bacillus chawlae sp. nov., Bacillus glennii sp. nov., and Bacillus saganii sp. nov. Isolated from the Vehicle Assembly Building at Kennedy Space Center where the Viking Spacecraft were Assembled.</title>
        <authorList>
            <person name="Seuylemezian A."/>
            <person name="Vaishampayan P."/>
        </authorList>
    </citation>
    <scope>NUCLEOTIDE SEQUENCE [LARGE SCALE GENOMIC DNA]</scope>
    <source>
        <strain evidence="9 10">L5</strain>
    </source>
</reference>
<dbReference type="AlphaFoldDB" id="A0A433HPC8"/>
<feature type="transmembrane region" description="Helical" evidence="8">
    <location>
        <begin position="106"/>
        <end position="128"/>
    </location>
</feature>
<dbReference type="Gene3D" id="1.10.4160.10">
    <property type="entry name" value="Hydantoin permease"/>
    <property type="match status" value="1"/>
</dbReference>
<dbReference type="EMBL" id="RYZZ01000007">
    <property type="protein sequence ID" value="RUQ30144.1"/>
    <property type="molecule type" value="Genomic_DNA"/>
</dbReference>
<feature type="transmembrane region" description="Helical" evidence="8">
    <location>
        <begin position="330"/>
        <end position="351"/>
    </location>
</feature>
<dbReference type="InterPro" id="IPR026030">
    <property type="entry name" value="Pur-cyt_permease_Fcy2/21/22"/>
</dbReference>
<organism evidence="9 10">
    <name type="scientific">Peribacillus cavernae</name>
    <dbReference type="NCBI Taxonomy" id="1674310"/>
    <lineage>
        <taxon>Bacteria</taxon>
        <taxon>Bacillati</taxon>
        <taxon>Bacillota</taxon>
        <taxon>Bacilli</taxon>
        <taxon>Bacillales</taxon>
        <taxon>Bacillaceae</taxon>
        <taxon>Peribacillus</taxon>
    </lineage>
</organism>
<feature type="transmembrane region" description="Helical" evidence="8">
    <location>
        <begin position="148"/>
        <end position="169"/>
    </location>
</feature>
<keyword evidence="3 7" id="KW-0813">Transport</keyword>
<keyword evidence="5 8" id="KW-1133">Transmembrane helix</keyword>
<comment type="similarity">
    <text evidence="2 7">Belongs to the purine-cytosine permease (2.A.39) family.</text>
</comment>
<feature type="transmembrane region" description="Helical" evidence="8">
    <location>
        <begin position="357"/>
        <end position="382"/>
    </location>
</feature>
<feature type="transmembrane region" description="Helical" evidence="8">
    <location>
        <begin position="410"/>
        <end position="430"/>
    </location>
</feature>
<dbReference type="PIRSF" id="PIRSF002744">
    <property type="entry name" value="Pur-cyt_permease"/>
    <property type="match status" value="1"/>
</dbReference>
<evidence type="ECO:0000256" key="7">
    <source>
        <dbReference type="PIRNR" id="PIRNR002744"/>
    </source>
</evidence>
<evidence type="ECO:0000256" key="8">
    <source>
        <dbReference type="SAM" id="Phobius"/>
    </source>
</evidence>
<comment type="subcellular location">
    <subcellularLocation>
        <location evidence="1">Membrane</location>
        <topology evidence="1">Multi-pass membrane protein</topology>
    </subcellularLocation>
</comment>
<protein>
    <submittedName>
        <fullName evidence="9">Nitrate reductase</fullName>
    </submittedName>
</protein>
<feature type="transmembrane region" description="Helical" evidence="8">
    <location>
        <begin position="436"/>
        <end position="458"/>
    </location>
</feature>
<evidence type="ECO:0000256" key="1">
    <source>
        <dbReference type="ARBA" id="ARBA00004141"/>
    </source>
</evidence>
<dbReference type="PANTHER" id="PTHR31806:SF1">
    <property type="entry name" value="PURINE-CYTOSINE PERMEASE FCY2-RELATED"/>
    <property type="match status" value="1"/>
</dbReference>
<name>A0A433HPC8_9BACI</name>
<evidence type="ECO:0000313" key="10">
    <source>
        <dbReference type="Proteomes" id="UP000267430"/>
    </source>
</evidence>
<proteinExistence type="inferred from homology"/>
<evidence type="ECO:0000313" key="9">
    <source>
        <dbReference type="EMBL" id="RUQ30144.1"/>
    </source>
</evidence>
<accession>A0A433HPC8</accession>
<feature type="transmembrane region" description="Helical" evidence="8">
    <location>
        <begin position="248"/>
        <end position="272"/>
    </location>
</feature>
<feature type="transmembrane region" description="Helical" evidence="8">
    <location>
        <begin position="176"/>
        <end position="194"/>
    </location>
</feature>
<keyword evidence="10" id="KW-1185">Reference proteome</keyword>
<comment type="caution">
    <text evidence="9">The sequence shown here is derived from an EMBL/GenBank/DDBJ whole genome shotgun (WGS) entry which is preliminary data.</text>
</comment>
<feature type="transmembrane region" description="Helical" evidence="8">
    <location>
        <begin position="33"/>
        <end position="58"/>
    </location>
</feature>
<evidence type="ECO:0000256" key="6">
    <source>
        <dbReference type="ARBA" id="ARBA00023136"/>
    </source>
</evidence>
<dbReference type="RefSeq" id="WP_126864166.1">
    <property type="nucleotide sequence ID" value="NZ_JAUSTX010000001.1"/>
</dbReference>
<keyword evidence="6 7" id="KW-0472">Membrane</keyword>
<feature type="transmembrane region" description="Helical" evidence="8">
    <location>
        <begin position="292"/>
        <end position="318"/>
    </location>
</feature>
<evidence type="ECO:0000256" key="2">
    <source>
        <dbReference type="ARBA" id="ARBA00008974"/>
    </source>
</evidence>
<dbReference type="InterPro" id="IPR001248">
    <property type="entry name" value="Pur-cyt_permease"/>
</dbReference>
<dbReference type="PANTHER" id="PTHR31806">
    <property type="entry name" value="PURINE-CYTOSINE PERMEASE FCY2-RELATED"/>
    <property type="match status" value="1"/>
</dbReference>
<feature type="transmembrane region" description="Helical" evidence="8">
    <location>
        <begin position="214"/>
        <end position="236"/>
    </location>
</feature>
<dbReference type="Pfam" id="PF02133">
    <property type="entry name" value="Transp_cyt_pur"/>
    <property type="match status" value="1"/>
</dbReference>
<dbReference type="GO" id="GO:0022857">
    <property type="term" value="F:transmembrane transporter activity"/>
    <property type="evidence" value="ECO:0007669"/>
    <property type="project" value="InterPro"/>
</dbReference>
<evidence type="ECO:0000256" key="3">
    <source>
        <dbReference type="ARBA" id="ARBA00022448"/>
    </source>
</evidence>
<keyword evidence="4 8" id="KW-0812">Transmembrane</keyword>